<dbReference type="InterPro" id="IPR004838">
    <property type="entry name" value="NHTrfase_class1_PyrdxlP-BS"/>
</dbReference>
<dbReference type="GO" id="GO:0008483">
    <property type="term" value="F:transaminase activity"/>
    <property type="evidence" value="ECO:0007669"/>
    <property type="project" value="UniProtKB-KW"/>
</dbReference>
<evidence type="ECO:0000259" key="7">
    <source>
        <dbReference type="Pfam" id="PF00155"/>
    </source>
</evidence>
<dbReference type="InterPro" id="IPR004839">
    <property type="entry name" value="Aminotransferase_I/II_large"/>
</dbReference>
<dbReference type="Proteomes" id="UP001629288">
    <property type="component" value="Unassembled WGS sequence"/>
</dbReference>
<sequence>MKYSSRVEGLQGRRTSAWEIHRVAQQAAANGNDVIVLSVGDPDFATPAPIVERAIDALRGGDTHYSAVSGRDPLRAAIAEEQARMTGCTVSAANVILTAGAQNGVFATSLCLLEAGDEVIVPEPMYLTYEACVRAAGATLVPVPVDPARAFHLDCDALERAVTARTKAIFFATPCNPTGVVMPRADLERIARLACERDLWVLSDEVYADLTFEREHVSIMSLPGMAERTVTLGSLSKSHAMAGWRVGWAIGPTQLIEHMGRLALAMLYGLPGFIQQAALTALQEKSSIVAQMRDIYRRRRDVVFERLSRVPRLRCLLPEAGMFMMVDVSGTGLDTVDFTWQLFRAQGVSVLDASAFGETANGFVRLGFVVDEARLAEACERIAAFVAALPLPLQSNP</sequence>
<dbReference type="InterPro" id="IPR015424">
    <property type="entry name" value="PyrdxlP-dep_Trfase"/>
</dbReference>
<dbReference type="EC" id="2.6.1.-" evidence="6"/>
<comment type="similarity">
    <text evidence="2 6">Belongs to the class-I pyridoxal-phosphate-dependent aminotransferase family.</text>
</comment>
<dbReference type="Gene3D" id="3.90.1150.10">
    <property type="entry name" value="Aspartate Aminotransferase, domain 1"/>
    <property type="match status" value="1"/>
</dbReference>
<dbReference type="InterPro" id="IPR050596">
    <property type="entry name" value="AspAT/PAT-like"/>
</dbReference>
<evidence type="ECO:0000256" key="2">
    <source>
        <dbReference type="ARBA" id="ARBA00007441"/>
    </source>
</evidence>
<dbReference type="SUPFAM" id="SSF53383">
    <property type="entry name" value="PLP-dependent transferases"/>
    <property type="match status" value="1"/>
</dbReference>
<dbReference type="PANTHER" id="PTHR46383">
    <property type="entry name" value="ASPARTATE AMINOTRANSFERASE"/>
    <property type="match status" value="1"/>
</dbReference>
<gene>
    <name evidence="8" type="ORF">PQR00_27235</name>
</gene>
<evidence type="ECO:0000313" key="9">
    <source>
        <dbReference type="Proteomes" id="UP001629288"/>
    </source>
</evidence>
<evidence type="ECO:0000256" key="6">
    <source>
        <dbReference type="RuleBase" id="RU000481"/>
    </source>
</evidence>
<protein>
    <recommendedName>
        <fullName evidence="6">Aminotransferase</fullName>
        <ecNumber evidence="6">2.6.1.-</ecNumber>
    </recommendedName>
</protein>
<reference evidence="8 9" key="1">
    <citation type="journal article" date="2024" name="Chem. Sci.">
        <title>Discovery of megapolipeptins by genome mining of a Burkholderiales bacteria collection.</title>
        <authorList>
            <person name="Paulo B.S."/>
            <person name="Recchia M.J.J."/>
            <person name="Lee S."/>
            <person name="Fergusson C.H."/>
            <person name="Romanowski S.B."/>
            <person name="Hernandez A."/>
            <person name="Krull N."/>
            <person name="Liu D.Y."/>
            <person name="Cavanagh H."/>
            <person name="Bos A."/>
            <person name="Gray C.A."/>
            <person name="Murphy B.T."/>
            <person name="Linington R.G."/>
            <person name="Eustaquio A.S."/>
        </authorList>
    </citation>
    <scope>NUCLEOTIDE SEQUENCE [LARGE SCALE GENOMIC DNA]</scope>
    <source>
        <strain evidence="8 9">RL17-379-BIB-C</strain>
    </source>
</reference>
<keyword evidence="3 6" id="KW-0032">Aminotransferase</keyword>
<dbReference type="EMBL" id="JAQQDH010000010">
    <property type="protein sequence ID" value="MFM0447303.1"/>
    <property type="molecule type" value="Genomic_DNA"/>
</dbReference>
<evidence type="ECO:0000256" key="1">
    <source>
        <dbReference type="ARBA" id="ARBA00001933"/>
    </source>
</evidence>
<dbReference type="InterPro" id="IPR015422">
    <property type="entry name" value="PyrdxlP-dep_Trfase_small"/>
</dbReference>
<dbReference type="CDD" id="cd00609">
    <property type="entry name" value="AAT_like"/>
    <property type="match status" value="1"/>
</dbReference>
<dbReference type="InterPro" id="IPR015421">
    <property type="entry name" value="PyrdxlP-dep_Trfase_major"/>
</dbReference>
<dbReference type="RefSeq" id="WP_408131054.1">
    <property type="nucleotide sequence ID" value="NZ_JAQQDH010000010.1"/>
</dbReference>
<dbReference type="Pfam" id="PF00155">
    <property type="entry name" value="Aminotran_1_2"/>
    <property type="match status" value="1"/>
</dbReference>
<comment type="cofactor">
    <cofactor evidence="1 6">
        <name>pyridoxal 5'-phosphate</name>
        <dbReference type="ChEBI" id="CHEBI:597326"/>
    </cofactor>
</comment>
<feature type="domain" description="Aminotransferase class I/classII large" evidence="7">
    <location>
        <begin position="33"/>
        <end position="382"/>
    </location>
</feature>
<evidence type="ECO:0000256" key="3">
    <source>
        <dbReference type="ARBA" id="ARBA00022576"/>
    </source>
</evidence>
<dbReference type="Gene3D" id="3.40.640.10">
    <property type="entry name" value="Type I PLP-dependent aspartate aminotransferase-like (Major domain)"/>
    <property type="match status" value="1"/>
</dbReference>
<keyword evidence="4 6" id="KW-0808">Transferase</keyword>
<organism evidence="8 9">
    <name type="scientific">Paraburkholderia strydomiana</name>
    <dbReference type="NCBI Taxonomy" id="1245417"/>
    <lineage>
        <taxon>Bacteria</taxon>
        <taxon>Pseudomonadati</taxon>
        <taxon>Pseudomonadota</taxon>
        <taxon>Betaproteobacteria</taxon>
        <taxon>Burkholderiales</taxon>
        <taxon>Burkholderiaceae</taxon>
        <taxon>Paraburkholderia</taxon>
    </lineage>
</organism>
<proteinExistence type="inferred from homology"/>
<accession>A0ABW9C7P5</accession>
<dbReference type="PANTHER" id="PTHR46383:SF1">
    <property type="entry name" value="ASPARTATE AMINOTRANSFERASE"/>
    <property type="match status" value="1"/>
</dbReference>
<keyword evidence="9" id="KW-1185">Reference proteome</keyword>
<evidence type="ECO:0000256" key="5">
    <source>
        <dbReference type="ARBA" id="ARBA00022898"/>
    </source>
</evidence>
<evidence type="ECO:0000256" key="4">
    <source>
        <dbReference type="ARBA" id="ARBA00022679"/>
    </source>
</evidence>
<keyword evidence="5" id="KW-0663">Pyridoxal phosphate</keyword>
<comment type="caution">
    <text evidence="8">The sequence shown here is derived from an EMBL/GenBank/DDBJ whole genome shotgun (WGS) entry which is preliminary data.</text>
</comment>
<dbReference type="PROSITE" id="PS00105">
    <property type="entry name" value="AA_TRANSFER_CLASS_1"/>
    <property type="match status" value="1"/>
</dbReference>
<name>A0ABW9C7P5_9BURK</name>
<evidence type="ECO:0000313" key="8">
    <source>
        <dbReference type="EMBL" id="MFM0447303.1"/>
    </source>
</evidence>